<keyword evidence="7 11" id="KW-0472">Membrane</keyword>
<evidence type="ECO:0000256" key="4">
    <source>
        <dbReference type="ARBA" id="ARBA00022692"/>
    </source>
</evidence>
<dbReference type="Proteomes" id="UP000011083">
    <property type="component" value="Unassembled WGS sequence"/>
</dbReference>
<dbReference type="Pfam" id="PF09767">
    <property type="entry name" value="DUF2053"/>
    <property type="match status" value="1"/>
</dbReference>
<keyword evidence="5" id="KW-0256">Endoplasmic reticulum</keyword>
<name>L8H1J2_ACACF</name>
<gene>
    <name evidence="12" type="ORF">ACA1_370090</name>
</gene>
<dbReference type="GO" id="GO:0005886">
    <property type="term" value="C:plasma membrane"/>
    <property type="evidence" value="ECO:0007669"/>
    <property type="project" value="UniProtKB-SubCell"/>
</dbReference>
<feature type="transmembrane region" description="Helical" evidence="11">
    <location>
        <begin position="171"/>
        <end position="191"/>
    </location>
</feature>
<evidence type="ECO:0000256" key="1">
    <source>
        <dbReference type="ARBA" id="ARBA00004477"/>
    </source>
</evidence>
<feature type="transmembrane region" description="Helical" evidence="11">
    <location>
        <begin position="35"/>
        <end position="59"/>
    </location>
</feature>
<dbReference type="InterPro" id="IPR019164">
    <property type="entry name" value="TMEM147"/>
</dbReference>
<comment type="similarity">
    <text evidence="8">Belongs to the TMEM147 family.</text>
</comment>
<dbReference type="GeneID" id="14919057"/>
<evidence type="ECO:0000256" key="3">
    <source>
        <dbReference type="ARBA" id="ARBA00022475"/>
    </source>
</evidence>
<dbReference type="AlphaFoldDB" id="L8H1J2"/>
<feature type="transmembrane region" description="Helical" evidence="11">
    <location>
        <begin position="197"/>
        <end position="222"/>
    </location>
</feature>
<feature type="transmembrane region" description="Helical" evidence="11">
    <location>
        <begin position="6"/>
        <end position="23"/>
    </location>
</feature>
<keyword evidence="6 11" id="KW-1133">Transmembrane helix</keyword>
<evidence type="ECO:0000256" key="6">
    <source>
        <dbReference type="ARBA" id="ARBA00022989"/>
    </source>
</evidence>
<organism evidence="12 13">
    <name type="scientific">Acanthamoeba castellanii (strain ATCC 30010 / Neff)</name>
    <dbReference type="NCBI Taxonomy" id="1257118"/>
    <lineage>
        <taxon>Eukaryota</taxon>
        <taxon>Amoebozoa</taxon>
        <taxon>Discosea</taxon>
        <taxon>Longamoebia</taxon>
        <taxon>Centramoebida</taxon>
        <taxon>Acanthamoebidae</taxon>
        <taxon>Acanthamoeba</taxon>
    </lineage>
</organism>
<keyword evidence="3" id="KW-1003">Cell membrane</keyword>
<evidence type="ECO:0000256" key="7">
    <source>
        <dbReference type="ARBA" id="ARBA00023136"/>
    </source>
</evidence>
<evidence type="ECO:0000313" key="13">
    <source>
        <dbReference type="Proteomes" id="UP000011083"/>
    </source>
</evidence>
<comment type="subcellular location">
    <subcellularLocation>
        <location evidence="2">Cell membrane</location>
        <topology evidence="2">Multi-pass membrane protein</topology>
    </subcellularLocation>
    <subcellularLocation>
        <location evidence="1">Endoplasmic reticulum membrane</location>
        <topology evidence="1">Multi-pass membrane protein</topology>
    </subcellularLocation>
</comment>
<keyword evidence="4 11" id="KW-0812">Transmembrane</keyword>
<dbReference type="PANTHER" id="PTHR12869:SF0">
    <property type="entry name" value="BOS COMPLEX SUBUNIT TMEM147"/>
    <property type="match status" value="1"/>
</dbReference>
<evidence type="ECO:0000256" key="10">
    <source>
        <dbReference type="ARBA" id="ARBA00034899"/>
    </source>
</evidence>
<sequence length="231" mass="25672">MTFLHFANCALLAFGPSFIFYKAGKLSEYNAFFPVAYAALIYVATQAIKLLLFATLVPASEEGQFEILHEVLKALVNAGDVVGIYFALNQKTVGGEARVLSVGLGWAVAESILMRLAPLWIGARQLEFSWEYIQMSIEANFSLLRLIALTTLVWLYTHSRKEHTALSSIKMSAYAIILYFAFPIAVSFLQLQLHVGSWYLVIASGLFSALMAYVANHLNALYSVERQTKAK</sequence>
<evidence type="ECO:0000313" key="12">
    <source>
        <dbReference type="EMBL" id="ELR18256.1"/>
    </source>
</evidence>
<evidence type="ECO:0000256" key="8">
    <source>
        <dbReference type="ARBA" id="ARBA00034739"/>
    </source>
</evidence>
<keyword evidence="13" id="KW-1185">Reference proteome</keyword>
<feature type="transmembrane region" description="Helical" evidence="11">
    <location>
        <begin position="141"/>
        <end position="159"/>
    </location>
</feature>
<evidence type="ECO:0000256" key="5">
    <source>
        <dbReference type="ARBA" id="ARBA00022824"/>
    </source>
</evidence>
<dbReference type="OrthoDB" id="9993532at2759"/>
<evidence type="ECO:0000256" key="11">
    <source>
        <dbReference type="SAM" id="Phobius"/>
    </source>
</evidence>
<protein>
    <recommendedName>
        <fullName evidence="9">BOS complex subunit TMEM147</fullName>
    </recommendedName>
    <alternativeName>
        <fullName evidence="10">Transmembrane protein 147</fullName>
    </alternativeName>
</protein>
<dbReference type="RefSeq" id="XP_004340276.1">
    <property type="nucleotide sequence ID" value="XM_004340228.1"/>
</dbReference>
<dbReference type="OMA" id="SKCVYAG"/>
<reference evidence="12 13" key="1">
    <citation type="journal article" date="2013" name="Genome Biol.">
        <title>Genome of Acanthamoeba castellanii highlights extensive lateral gene transfer and early evolution of tyrosine kinase signaling.</title>
        <authorList>
            <person name="Clarke M."/>
            <person name="Lohan A.J."/>
            <person name="Liu B."/>
            <person name="Lagkouvardos I."/>
            <person name="Roy S."/>
            <person name="Zafar N."/>
            <person name="Bertelli C."/>
            <person name="Schilde C."/>
            <person name="Kianianmomeni A."/>
            <person name="Burglin T.R."/>
            <person name="Frech C."/>
            <person name="Turcotte B."/>
            <person name="Kopec K.O."/>
            <person name="Synnott J.M."/>
            <person name="Choo C."/>
            <person name="Paponov I."/>
            <person name="Finkler A."/>
            <person name="Soon Heng Tan C."/>
            <person name="Hutchins A.P."/>
            <person name="Weinmeier T."/>
            <person name="Rattei T."/>
            <person name="Chu J.S."/>
            <person name="Gimenez G."/>
            <person name="Irimia M."/>
            <person name="Rigden D.J."/>
            <person name="Fitzpatrick D.A."/>
            <person name="Lorenzo-Morales J."/>
            <person name="Bateman A."/>
            <person name="Chiu C.H."/>
            <person name="Tang P."/>
            <person name="Hegemann P."/>
            <person name="Fromm H."/>
            <person name="Raoult D."/>
            <person name="Greub G."/>
            <person name="Miranda-Saavedra D."/>
            <person name="Chen N."/>
            <person name="Nash P."/>
            <person name="Ginger M.L."/>
            <person name="Horn M."/>
            <person name="Schaap P."/>
            <person name="Caler L."/>
            <person name="Loftus B."/>
        </authorList>
    </citation>
    <scope>NUCLEOTIDE SEQUENCE [LARGE SCALE GENOMIC DNA]</scope>
    <source>
        <strain evidence="12 13">Neff</strain>
    </source>
</reference>
<dbReference type="STRING" id="1257118.L8H1J2"/>
<dbReference type="VEuPathDB" id="AmoebaDB:ACA1_370090"/>
<dbReference type="EMBL" id="KB007960">
    <property type="protein sequence ID" value="ELR18256.1"/>
    <property type="molecule type" value="Genomic_DNA"/>
</dbReference>
<feature type="transmembrane region" description="Helical" evidence="11">
    <location>
        <begin position="100"/>
        <end position="121"/>
    </location>
</feature>
<accession>L8H1J2</accession>
<dbReference type="KEGG" id="acan:ACA1_370090"/>
<evidence type="ECO:0000256" key="2">
    <source>
        <dbReference type="ARBA" id="ARBA00004651"/>
    </source>
</evidence>
<dbReference type="PANTHER" id="PTHR12869">
    <property type="entry name" value="SMALL SEVEN TRANSMEMBRANE DOMAIN-CONTAINING PROTEIN"/>
    <property type="match status" value="1"/>
</dbReference>
<dbReference type="GO" id="GO:0005789">
    <property type="term" value="C:endoplasmic reticulum membrane"/>
    <property type="evidence" value="ECO:0007669"/>
    <property type="project" value="UniProtKB-SubCell"/>
</dbReference>
<proteinExistence type="inferred from homology"/>
<evidence type="ECO:0000256" key="9">
    <source>
        <dbReference type="ARBA" id="ARBA00034846"/>
    </source>
</evidence>